<dbReference type="Pfam" id="PF14414">
    <property type="entry name" value="WHH"/>
    <property type="match status" value="1"/>
</dbReference>
<dbReference type="RefSeq" id="WP_284720309.1">
    <property type="nucleotide sequence ID" value="NZ_JARZHI010000006.1"/>
</dbReference>
<dbReference type="EMBL" id="JARZHI010000006">
    <property type="protein sequence ID" value="MDI1429801.1"/>
    <property type="molecule type" value="Genomic_DNA"/>
</dbReference>
<feature type="compositionally biased region" description="Pro residues" evidence="1">
    <location>
        <begin position="193"/>
        <end position="210"/>
    </location>
</feature>
<keyword evidence="2" id="KW-0378">Hydrolase</keyword>
<feature type="compositionally biased region" description="Basic and acidic residues" evidence="1">
    <location>
        <begin position="173"/>
        <end position="183"/>
    </location>
</feature>
<accession>A0ABT6NN95</accession>
<proteinExistence type="predicted"/>
<keyword evidence="2" id="KW-0540">Nuclease</keyword>
<protein>
    <submittedName>
        <fullName evidence="2">HNH endonuclease</fullName>
    </submittedName>
</protein>
<sequence length="525" mass="56676">MASRRAFVSSLHLRLWMLGALRFFRRGLLGLVALGVSAWLLGCGAATRVPTEAWAQELHGKSVFRVCRRHPRVGANTRYWYELGDGVHRPAFEPLEKLLENPSVKAVFIHDPHASPESRRLLGLAYQDLPCDKPPPPPPSPPPPEKIAAKESEATPSKRTTVRTETRTSAIRPCERPRNRPPDQRFVGQTAPTPAPAPGMSAPCPPPPPGSTYEEQKVNLARRDAEEEARRTGERIGREWGATLGKADELPKTFDRPFVALGKEGEFKKLFQQAPPERAEQIQADLARQLNAIPDLPTYEDERLARIAWEAFLKGYGRGWADAELKAAILNALADTALTLATMGAAGLETAGARALRAAQQRLRSMPVFLPSAAGGPGGFLRRPKLPGPPAASPPKAAAPPSGTTVTTTTKPVTGPNGAAGQAGAARPRNAHLAGKKHPETGVPFDPEGYPDFKAAGVVKKEVKINQTGNRRADDRLANKEAGLTETPEGYTWHHHQDGKTMQLVPKDIHGATGHTGGVATQGRQ</sequence>
<organism evidence="2 3">
    <name type="scientific">Polyangium sorediatum</name>
    <dbReference type="NCBI Taxonomy" id="889274"/>
    <lineage>
        <taxon>Bacteria</taxon>
        <taxon>Pseudomonadati</taxon>
        <taxon>Myxococcota</taxon>
        <taxon>Polyangia</taxon>
        <taxon>Polyangiales</taxon>
        <taxon>Polyangiaceae</taxon>
        <taxon>Polyangium</taxon>
    </lineage>
</organism>
<evidence type="ECO:0000256" key="1">
    <source>
        <dbReference type="SAM" id="MobiDB-lite"/>
    </source>
</evidence>
<dbReference type="Proteomes" id="UP001160301">
    <property type="component" value="Unassembled WGS sequence"/>
</dbReference>
<feature type="compositionally biased region" description="Low complexity" evidence="1">
    <location>
        <begin position="394"/>
        <end position="428"/>
    </location>
</feature>
<gene>
    <name evidence="2" type="ORF">QHF89_09850</name>
</gene>
<feature type="region of interest" description="Disordered" evidence="1">
    <location>
        <begin position="377"/>
        <end position="449"/>
    </location>
</feature>
<keyword evidence="2" id="KW-0255">Endonuclease</keyword>
<comment type="caution">
    <text evidence="2">The sequence shown here is derived from an EMBL/GenBank/DDBJ whole genome shotgun (WGS) entry which is preliminary data.</text>
</comment>
<name>A0ABT6NN95_9BACT</name>
<reference evidence="2 3" key="1">
    <citation type="submission" date="2023-04" db="EMBL/GenBank/DDBJ databases">
        <title>The genome sequence of Polyangium sorediatum DSM14670.</title>
        <authorList>
            <person name="Zhang X."/>
        </authorList>
    </citation>
    <scope>NUCLEOTIDE SEQUENCE [LARGE SCALE GENOMIC DNA]</scope>
    <source>
        <strain evidence="2 3">DSM 14670</strain>
    </source>
</reference>
<feature type="compositionally biased region" description="Pro residues" evidence="1">
    <location>
        <begin position="132"/>
        <end position="145"/>
    </location>
</feature>
<evidence type="ECO:0000313" key="3">
    <source>
        <dbReference type="Proteomes" id="UP001160301"/>
    </source>
</evidence>
<dbReference type="InterPro" id="IPR032869">
    <property type="entry name" value="WHH_dom_containing"/>
</dbReference>
<evidence type="ECO:0000313" key="2">
    <source>
        <dbReference type="EMBL" id="MDI1429801.1"/>
    </source>
</evidence>
<feature type="region of interest" description="Disordered" evidence="1">
    <location>
        <begin position="127"/>
        <end position="214"/>
    </location>
</feature>
<keyword evidence="3" id="KW-1185">Reference proteome</keyword>
<dbReference type="GO" id="GO:0004519">
    <property type="term" value="F:endonuclease activity"/>
    <property type="evidence" value="ECO:0007669"/>
    <property type="project" value="UniProtKB-KW"/>
</dbReference>